<feature type="domain" description="THIF-type NAD/FAD binding fold" evidence="1">
    <location>
        <begin position="122"/>
        <end position="343"/>
    </location>
</feature>
<sequence length="363" mass="40599">MLIKIRTGHEMIALDDKTTIIGSPTPGLAQSFPDPEQKILRYLSPLLSHAISYDTAVSDFSSASSIPISFARKIIDSFIENGHIELVSPSQTLSLEDQERYSRSVAYLDWINRGPISTRWESIETLQEKNVAILGMGGIGGGIAYNLISSGIKNLTIVDFDTVELSNLNRQILFDLESVGKPKTDQAAKRLKEYNPNINIVTIEQKIDSEDCLEKVLTSEFDFLLCCADTPNEIYDWINSYCVKNEIAWMLASYNGPIIQCGIFVPKKTGCYTCFMESAIKNLHDHNRSTSYLNDPRHEITPAFGPVVQIASGLASYEAIRYLLNLNPQTVGNVMHQNLYQYDASYSIPVPNECPHFLNGEKK</sequence>
<dbReference type="InterPro" id="IPR000594">
    <property type="entry name" value="ThiF_NAD_FAD-bd"/>
</dbReference>
<dbReference type="GO" id="GO:0016779">
    <property type="term" value="F:nucleotidyltransferase activity"/>
    <property type="evidence" value="ECO:0007669"/>
    <property type="project" value="UniProtKB-KW"/>
</dbReference>
<dbReference type="EMBL" id="JBHTHQ010000022">
    <property type="protein sequence ID" value="MFD0705546.1"/>
    <property type="molecule type" value="Genomic_DNA"/>
</dbReference>
<reference evidence="3" key="1">
    <citation type="journal article" date="2019" name="Int. J. Syst. Evol. Microbiol.">
        <title>The Global Catalogue of Microorganisms (GCM) 10K type strain sequencing project: providing services to taxonomists for standard genome sequencing and annotation.</title>
        <authorList>
            <consortium name="The Broad Institute Genomics Platform"/>
            <consortium name="The Broad Institute Genome Sequencing Center for Infectious Disease"/>
            <person name="Wu L."/>
            <person name="Ma J."/>
        </authorList>
    </citation>
    <scope>NUCLEOTIDE SEQUENCE [LARGE SCALE GENOMIC DNA]</scope>
    <source>
        <strain evidence="3">CCM 8604</strain>
    </source>
</reference>
<dbReference type="PANTHER" id="PTHR10953">
    <property type="entry name" value="UBIQUITIN-ACTIVATING ENZYME E1"/>
    <property type="match status" value="1"/>
</dbReference>
<dbReference type="RefSeq" id="WP_377939272.1">
    <property type="nucleotide sequence ID" value="NZ_JBHTHQ010000022.1"/>
</dbReference>
<comment type="caution">
    <text evidence="2">The sequence shown here is derived from an EMBL/GenBank/DDBJ whole genome shotgun (WGS) entry which is preliminary data.</text>
</comment>
<gene>
    <name evidence="2" type="ORF">ACFQY8_07300</name>
</gene>
<keyword evidence="2" id="KW-0548">Nucleotidyltransferase</keyword>
<accession>A0ABW2YAD2</accession>
<evidence type="ECO:0000259" key="1">
    <source>
        <dbReference type="Pfam" id="PF00899"/>
    </source>
</evidence>
<dbReference type="Pfam" id="PF00899">
    <property type="entry name" value="ThiF"/>
    <property type="match status" value="1"/>
</dbReference>
<evidence type="ECO:0000313" key="3">
    <source>
        <dbReference type="Proteomes" id="UP001597036"/>
    </source>
</evidence>
<dbReference type="PANTHER" id="PTHR10953:SF102">
    <property type="entry name" value="ADENYLYLTRANSFERASE AND SULFURTRANSFERASE MOCS3"/>
    <property type="match status" value="1"/>
</dbReference>
<dbReference type="SUPFAM" id="SSF69572">
    <property type="entry name" value="Activating enzymes of the ubiquitin-like proteins"/>
    <property type="match status" value="1"/>
</dbReference>
<name>A0ABW2YAD2_9BIFI</name>
<keyword evidence="3" id="KW-1185">Reference proteome</keyword>
<organism evidence="2 3">
    <name type="scientific">Alloscardovia venturai</name>
    <dbReference type="NCBI Taxonomy" id="1769421"/>
    <lineage>
        <taxon>Bacteria</taxon>
        <taxon>Bacillati</taxon>
        <taxon>Actinomycetota</taxon>
        <taxon>Actinomycetes</taxon>
        <taxon>Bifidobacteriales</taxon>
        <taxon>Bifidobacteriaceae</taxon>
        <taxon>Alloscardovia</taxon>
    </lineage>
</organism>
<dbReference type="InterPro" id="IPR045886">
    <property type="entry name" value="ThiF/MoeB/HesA"/>
</dbReference>
<dbReference type="Proteomes" id="UP001597036">
    <property type="component" value="Unassembled WGS sequence"/>
</dbReference>
<protein>
    <submittedName>
        <fullName evidence="2">ThiF family adenylyltransferase</fullName>
    </submittedName>
</protein>
<evidence type="ECO:0000313" key="2">
    <source>
        <dbReference type="EMBL" id="MFD0705546.1"/>
    </source>
</evidence>
<proteinExistence type="predicted"/>
<dbReference type="InterPro" id="IPR035985">
    <property type="entry name" value="Ubiquitin-activating_enz"/>
</dbReference>
<keyword evidence="2" id="KW-0808">Transferase</keyword>
<dbReference type="Gene3D" id="3.40.50.720">
    <property type="entry name" value="NAD(P)-binding Rossmann-like Domain"/>
    <property type="match status" value="1"/>
</dbReference>